<accession>A0A9Q8SFT1</accession>
<dbReference type="Proteomes" id="UP000830671">
    <property type="component" value="Chromosome 10"/>
</dbReference>
<dbReference type="GeneID" id="73351926"/>
<reference evidence="5" key="1">
    <citation type="journal article" date="2021" name="Mol. Plant Microbe Interact.">
        <title>Complete Genome Sequence of the Plant-Pathogenic Fungus Colletotrichum lupini.</title>
        <authorList>
            <person name="Baroncelli R."/>
            <person name="Pensec F."/>
            <person name="Da Lio D."/>
            <person name="Boufleur T."/>
            <person name="Vicente I."/>
            <person name="Sarrocco S."/>
            <person name="Picot A."/>
            <person name="Baraldi E."/>
            <person name="Sukno S."/>
            <person name="Thon M."/>
            <person name="Le Floch G."/>
        </authorList>
    </citation>
    <scope>NUCLEOTIDE SEQUENCE</scope>
    <source>
        <strain evidence="5">IMI 504893</strain>
    </source>
</reference>
<name>A0A9Q8SFT1_9PEZI</name>
<evidence type="ECO:0000313" key="6">
    <source>
        <dbReference type="Proteomes" id="UP000830671"/>
    </source>
</evidence>
<feature type="compositionally biased region" description="Polar residues" evidence="2">
    <location>
        <begin position="711"/>
        <end position="722"/>
    </location>
</feature>
<evidence type="ECO:0000256" key="3">
    <source>
        <dbReference type="SAM" id="Phobius"/>
    </source>
</evidence>
<dbReference type="KEGG" id="clup:CLUP02_18012"/>
<evidence type="ECO:0000256" key="4">
    <source>
        <dbReference type="SAM" id="SignalP"/>
    </source>
</evidence>
<feature type="transmembrane region" description="Helical" evidence="3">
    <location>
        <begin position="740"/>
        <end position="764"/>
    </location>
</feature>
<feature type="region of interest" description="Disordered" evidence="2">
    <location>
        <begin position="693"/>
        <end position="722"/>
    </location>
</feature>
<keyword evidence="4" id="KW-0732">Signal</keyword>
<feature type="transmembrane region" description="Helical" evidence="3">
    <location>
        <begin position="843"/>
        <end position="863"/>
    </location>
</feature>
<keyword evidence="6" id="KW-1185">Reference proteome</keyword>
<feature type="signal peptide" evidence="4">
    <location>
        <begin position="1"/>
        <end position="16"/>
    </location>
</feature>
<dbReference type="EMBL" id="CP019472">
    <property type="protein sequence ID" value="UQC76499.1"/>
    <property type="molecule type" value="Genomic_DNA"/>
</dbReference>
<evidence type="ECO:0000256" key="2">
    <source>
        <dbReference type="SAM" id="MobiDB-lite"/>
    </source>
</evidence>
<evidence type="ECO:0000313" key="5">
    <source>
        <dbReference type="EMBL" id="UQC76499.1"/>
    </source>
</evidence>
<feature type="coiled-coil region" evidence="1">
    <location>
        <begin position="159"/>
        <end position="186"/>
    </location>
</feature>
<sequence>MDPFSLTLGLLPLVGGAMKACSVVRKKFKTFRHYSREIRRIQKQVDRQLNFFTNEIHLLLRRTVEDEETIALMLRNEDTQQWHSNQIEEKMRKALDKDYDVCQGVIEDIAGAAQSFQDDFRCFDGLTAECRQADAVRRLRGRVKISLDESRFEKHIQDLRSSIDDLKRIREQRSELRRNKNELTAAKPNRGKLSQEYGHIGQVRRASKAFHEALAEAWSTSSTSSEVLGMRHTVRLFLDTTVKDDVQMHVAISCMGHELTDRAVAQERLARILVRSQIRTWIAEPDNSTSAAPGPDERPRQKRRKVRFSQDVREEASKEDDESDVTRNVNNQQGSLVNLCSKGLCPALNSVFNFASEEACSDRCLGYIDSSSQDPFRHSIYPGSVDNHNHTMTTSQALMSMNDVLMTSAESTLSIIDQLKLARDMVSAVLKFYSTPWLREYFTLRDLSFFQMSGDFSRCIRTLHLGFDFVQSSSASLPRSMEGIEATAVQDSSDGGPNEVETAAERAKLEYGIRNLTLWSLGITLLQIGRWSSLEAPEDVLSVRRLSRQVPTLGPKYRDLTRKCLECDFGFGDDLLKPRLQQAVYESVVCELSDMIKTLDEPSQSPGVFAATVGSAIHSPIGRLIFHTRTVHLHSSLEFVPERMTEAPENLSASLLGNRSSSRSVPTASNRRQSVDSLVSSLDELSHHSQDLADALPNNLGDTGSGAPPTTRETFAQSQTVATDERPVSQIKCPKRKFEFFVFLTDCAALLSTLGLLIFGLIVWRSDGTQITEEDRGTRGNTINVLATVFPILFASVVGRLVSEAARWKLENGATVRSLELLLGSRTVGATALTLVQFRSFNILSIFLVFLWTFSPLGTQSLLRMNTSRLEPNMKSTGLIYFDSGARSQLADWGNSEQIKNDNMDIWGNVKIPFFNGVDENWKNITGDTAQNPYSALAGIPLMHLNEDNATFSLESDYIHLECKNLTKIVRSVTSEDIREDLISDEGLRDFGTTYRAATNRSRLLNGTWHGYSSTRSGSTATTWSLSLDRFVDPVWFAIRKDEPVNGSENYPAIQPDKAMRPILFQGESGIEVGKPTLLFQAASASSMHSPEGFIRTYCGVRQRYVESKVNCWRLSSDSRHNCSVAAMRPSQRQHAPEAVSQLSFPPNFNYLSREMPLTVGGIVSYQSDVSLYYIQDPTLRGMSSTERSFLENITEADVSVRLSQLINTYMLLSQLSFQITGSDAEASLETNQTVVAQSRVIFKHWARGPEVLGYVSTVIRDSKYISLASPEEKLAVGVGKQEDTRHVKELDTSDGINFKTNQASPSRGEFNLGSASWHKSKMEDAALILHSFIYAQSI</sequence>
<feature type="region of interest" description="Disordered" evidence="2">
    <location>
        <begin position="284"/>
        <end position="329"/>
    </location>
</feature>
<organism evidence="5 6">
    <name type="scientific">Colletotrichum lupini</name>
    <dbReference type="NCBI Taxonomy" id="145971"/>
    <lineage>
        <taxon>Eukaryota</taxon>
        <taxon>Fungi</taxon>
        <taxon>Dikarya</taxon>
        <taxon>Ascomycota</taxon>
        <taxon>Pezizomycotina</taxon>
        <taxon>Sordariomycetes</taxon>
        <taxon>Hypocreomycetidae</taxon>
        <taxon>Glomerellales</taxon>
        <taxon>Glomerellaceae</taxon>
        <taxon>Colletotrichum</taxon>
        <taxon>Colletotrichum acutatum species complex</taxon>
    </lineage>
</organism>
<keyword evidence="3" id="KW-0812">Transmembrane</keyword>
<feature type="chain" id="PRO_5040113134" evidence="4">
    <location>
        <begin position="17"/>
        <end position="1339"/>
    </location>
</feature>
<dbReference type="RefSeq" id="XP_049138140.1">
    <property type="nucleotide sequence ID" value="XM_049296916.1"/>
</dbReference>
<keyword evidence="3" id="KW-0472">Membrane</keyword>
<gene>
    <name evidence="5" type="ORF">CLUP02_18012</name>
</gene>
<feature type="compositionally biased region" description="Polar residues" evidence="2">
    <location>
        <begin position="653"/>
        <end position="672"/>
    </location>
</feature>
<dbReference type="PANTHER" id="PTHR35186">
    <property type="entry name" value="ANK_REP_REGION DOMAIN-CONTAINING PROTEIN"/>
    <property type="match status" value="1"/>
</dbReference>
<evidence type="ECO:0000256" key="1">
    <source>
        <dbReference type="SAM" id="Coils"/>
    </source>
</evidence>
<proteinExistence type="predicted"/>
<keyword evidence="1" id="KW-0175">Coiled coil</keyword>
<dbReference type="PANTHER" id="PTHR35186:SF4">
    <property type="entry name" value="PRION-INHIBITION AND PROPAGATION HELO DOMAIN-CONTAINING PROTEIN"/>
    <property type="match status" value="1"/>
</dbReference>
<protein>
    <submittedName>
        <fullName evidence="5">Uncharacterized protein</fullName>
    </submittedName>
</protein>
<keyword evidence="3" id="KW-1133">Transmembrane helix</keyword>
<feature type="region of interest" description="Disordered" evidence="2">
    <location>
        <begin position="653"/>
        <end position="673"/>
    </location>
</feature>